<dbReference type="InterPro" id="IPR023395">
    <property type="entry name" value="MCP_dom_sf"/>
</dbReference>
<evidence type="ECO:0000256" key="3">
    <source>
        <dbReference type="ARBA" id="ARBA00022448"/>
    </source>
</evidence>
<dbReference type="AlphaFoldDB" id="A0AAD5Y794"/>
<dbReference type="SUPFAM" id="SSF103506">
    <property type="entry name" value="Mitochondrial carrier"/>
    <property type="match status" value="1"/>
</dbReference>
<evidence type="ECO:0000256" key="4">
    <source>
        <dbReference type="ARBA" id="ARBA00022692"/>
    </source>
</evidence>
<accession>A0AAD5Y794</accession>
<dbReference type="InterPro" id="IPR050567">
    <property type="entry name" value="Mitochondrial_Carrier"/>
</dbReference>
<keyword evidence="7" id="KW-0496">Mitochondrion</keyword>
<organism evidence="12 13">
    <name type="scientific">Meripilus lineatus</name>
    <dbReference type="NCBI Taxonomy" id="2056292"/>
    <lineage>
        <taxon>Eukaryota</taxon>
        <taxon>Fungi</taxon>
        <taxon>Dikarya</taxon>
        <taxon>Basidiomycota</taxon>
        <taxon>Agaricomycotina</taxon>
        <taxon>Agaricomycetes</taxon>
        <taxon>Polyporales</taxon>
        <taxon>Meripilaceae</taxon>
        <taxon>Meripilus</taxon>
    </lineage>
</organism>
<dbReference type="EMBL" id="JANAWD010001243">
    <property type="protein sequence ID" value="KAJ3473827.1"/>
    <property type="molecule type" value="Genomic_DNA"/>
</dbReference>
<dbReference type="Gene3D" id="1.50.40.10">
    <property type="entry name" value="Mitochondrial carrier domain"/>
    <property type="match status" value="1"/>
</dbReference>
<evidence type="ECO:0000256" key="10">
    <source>
        <dbReference type="RuleBase" id="RU000488"/>
    </source>
</evidence>
<dbReference type="InterPro" id="IPR018108">
    <property type="entry name" value="MCP_transmembrane"/>
</dbReference>
<evidence type="ECO:0000256" key="2">
    <source>
        <dbReference type="ARBA" id="ARBA00006375"/>
    </source>
</evidence>
<evidence type="ECO:0000256" key="6">
    <source>
        <dbReference type="ARBA" id="ARBA00022989"/>
    </source>
</evidence>
<dbReference type="Proteomes" id="UP001212997">
    <property type="component" value="Unassembled WGS sequence"/>
</dbReference>
<keyword evidence="5" id="KW-0677">Repeat</keyword>
<dbReference type="GO" id="GO:0031966">
    <property type="term" value="C:mitochondrial membrane"/>
    <property type="evidence" value="ECO:0007669"/>
    <property type="project" value="UniProtKB-SubCell"/>
</dbReference>
<proteinExistence type="inferred from homology"/>
<dbReference type="GO" id="GO:1990575">
    <property type="term" value="P:mitochondrial L-ornithine transmembrane transport"/>
    <property type="evidence" value="ECO:0007669"/>
    <property type="project" value="TreeGrafter"/>
</dbReference>
<comment type="caution">
    <text evidence="12">The sequence shown here is derived from an EMBL/GenBank/DDBJ whole genome shotgun (WGS) entry which is preliminary data.</text>
</comment>
<name>A0AAD5Y794_9APHY</name>
<reference evidence="12" key="1">
    <citation type="submission" date="2022-07" db="EMBL/GenBank/DDBJ databases">
        <title>Genome Sequence of Physisporinus lineatus.</title>
        <authorList>
            <person name="Buettner E."/>
        </authorList>
    </citation>
    <scope>NUCLEOTIDE SEQUENCE</scope>
    <source>
        <strain evidence="12">VT162</strain>
    </source>
</reference>
<dbReference type="Pfam" id="PF00153">
    <property type="entry name" value="Mito_carr"/>
    <property type="match status" value="2"/>
</dbReference>
<dbReference type="PANTHER" id="PTHR45624">
    <property type="entry name" value="MITOCHONDRIAL BASIC AMINO ACIDS TRANSPORTER-RELATED"/>
    <property type="match status" value="1"/>
</dbReference>
<evidence type="ECO:0000256" key="7">
    <source>
        <dbReference type="ARBA" id="ARBA00023128"/>
    </source>
</evidence>
<dbReference type="PANTHER" id="PTHR45624:SF57">
    <property type="entry name" value="MITOCHONDRIAL SUBSTRATE CARRIER FAMILY PROTEIN L"/>
    <property type="match status" value="1"/>
</dbReference>
<evidence type="ECO:0000256" key="1">
    <source>
        <dbReference type="ARBA" id="ARBA00004225"/>
    </source>
</evidence>
<dbReference type="GO" id="GO:0000064">
    <property type="term" value="F:L-ornithine transmembrane transporter activity"/>
    <property type="evidence" value="ECO:0007669"/>
    <property type="project" value="TreeGrafter"/>
</dbReference>
<feature type="transmembrane region" description="Helical" evidence="11">
    <location>
        <begin position="78"/>
        <end position="100"/>
    </location>
</feature>
<evidence type="ECO:0008006" key="14">
    <source>
        <dbReference type="Google" id="ProtNLM"/>
    </source>
</evidence>
<evidence type="ECO:0000256" key="11">
    <source>
        <dbReference type="SAM" id="Phobius"/>
    </source>
</evidence>
<evidence type="ECO:0000256" key="8">
    <source>
        <dbReference type="ARBA" id="ARBA00023136"/>
    </source>
</evidence>
<evidence type="ECO:0000256" key="5">
    <source>
        <dbReference type="ARBA" id="ARBA00022737"/>
    </source>
</evidence>
<keyword evidence="13" id="KW-1185">Reference proteome</keyword>
<evidence type="ECO:0000313" key="12">
    <source>
        <dbReference type="EMBL" id="KAJ3473827.1"/>
    </source>
</evidence>
<keyword evidence="4 9" id="KW-0812">Transmembrane</keyword>
<gene>
    <name evidence="12" type="ORF">NLI96_g12806</name>
</gene>
<keyword evidence="3 10" id="KW-0813">Transport</keyword>
<sequence>MEHLKIKLQMQSQRSVKDRQFKGPIDCARQVVRAGGVLSLWTGFTGSLAFRANFLWMFGSVEALMRGFSQLQGTPYEVTTGTSNFLAGGFASFAFWLMAIPADNIKNRMMAASPTGPRPSFTGTFRYIYTVAGPRGFFAGLTPCLLRAFPSNACAYYVYEGLMRTFGAEKTRH</sequence>
<comment type="similarity">
    <text evidence="2 10">Belongs to the mitochondrial carrier (TC 2.A.29) family.</text>
</comment>
<keyword evidence="8 9" id="KW-0472">Membrane</keyword>
<keyword evidence="6 11" id="KW-1133">Transmembrane helix</keyword>
<protein>
    <recommendedName>
        <fullName evidence="14">Mitochondrial carrier</fullName>
    </recommendedName>
</protein>
<evidence type="ECO:0000256" key="9">
    <source>
        <dbReference type="PROSITE-ProRule" id="PRU00282"/>
    </source>
</evidence>
<feature type="repeat" description="Solcar" evidence="9">
    <location>
        <begin position="79"/>
        <end position="165"/>
    </location>
</feature>
<feature type="transmembrane region" description="Helical" evidence="11">
    <location>
        <begin position="38"/>
        <end position="58"/>
    </location>
</feature>
<comment type="subcellular location">
    <subcellularLocation>
        <location evidence="1">Mitochondrion membrane</location>
        <topology evidence="1">Multi-pass membrane protein</topology>
    </subcellularLocation>
</comment>
<dbReference type="PROSITE" id="PS50920">
    <property type="entry name" value="SOLCAR"/>
    <property type="match status" value="2"/>
</dbReference>
<feature type="repeat" description="Solcar" evidence="9">
    <location>
        <begin position="1"/>
        <end position="68"/>
    </location>
</feature>
<evidence type="ECO:0000313" key="13">
    <source>
        <dbReference type="Proteomes" id="UP001212997"/>
    </source>
</evidence>